<dbReference type="PANTHER" id="PTHR37690:SF1">
    <property type="entry name" value="CHORISMATE DEHYDRATASE"/>
    <property type="match status" value="1"/>
</dbReference>
<keyword evidence="3 4" id="KW-0456">Lyase</keyword>
<dbReference type="EMBL" id="OKRB01000101">
    <property type="protein sequence ID" value="SPE24124.1"/>
    <property type="molecule type" value="Genomic_DNA"/>
</dbReference>
<dbReference type="AlphaFoldDB" id="A0A2N9LLU1"/>
<dbReference type="HAMAP" id="MF_00995">
    <property type="entry name" value="MqnA"/>
    <property type="match status" value="1"/>
</dbReference>
<evidence type="ECO:0000256" key="3">
    <source>
        <dbReference type="ARBA" id="ARBA00023239"/>
    </source>
</evidence>
<reference evidence="6" key="1">
    <citation type="submission" date="2018-02" db="EMBL/GenBank/DDBJ databases">
        <authorList>
            <person name="Hausmann B."/>
        </authorList>
    </citation>
    <scope>NUCLEOTIDE SEQUENCE [LARGE SCALE GENOMIC DNA]</scope>
    <source>
        <strain evidence="6">Peat soil MAG SbA5</strain>
    </source>
</reference>
<evidence type="ECO:0000256" key="1">
    <source>
        <dbReference type="ARBA" id="ARBA00004863"/>
    </source>
</evidence>
<evidence type="ECO:0000256" key="4">
    <source>
        <dbReference type="HAMAP-Rule" id="MF_00995"/>
    </source>
</evidence>
<protein>
    <recommendedName>
        <fullName evidence="4">Chorismate dehydratase</fullName>
        <ecNumber evidence="4">4.2.1.151</ecNumber>
    </recommendedName>
    <alternativeName>
        <fullName evidence="4">Menaquinone biosynthetic enzyme MqnA</fullName>
    </alternativeName>
</protein>
<dbReference type="UniPathway" id="UPA00079"/>
<sequence>MSSQQDKRLRIAAIGFLNPAPLMWDFEHPPLMDALAKRYRIDRMTPAECAARLADGRADIGLIPIAALATTPGLRILPGCTIASKSRVRSLLLVHRASRPLTEVRSVAADTASRTTLAYARILFHKWGNGGVPFLPLTADLDVMLDRADAAFLIGDPALLALEERNNRYERTGEELVYLDLAREWHALTGLAFVSAVWSGAAQGGPLDERVTEDLIRSRDHGLENIDAIVAEWSRRFPIPEETIRMYLTTNIHYVLDEECVAGMQGFFQMAAEYGVLPPYTVAVEELAAR</sequence>
<comment type="similarity">
    <text evidence="4">Belongs to the MqnA/MqnD family. MqnA subfamily.</text>
</comment>
<evidence type="ECO:0000313" key="6">
    <source>
        <dbReference type="Proteomes" id="UP000239735"/>
    </source>
</evidence>
<dbReference type="Gene3D" id="3.40.190.10">
    <property type="entry name" value="Periplasmic binding protein-like II"/>
    <property type="match status" value="2"/>
</dbReference>
<comment type="catalytic activity">
    <reaction evidence="4">
        <text>chorismate = 3-[(1-carboxyvinyl)-oxy]benzoate + H2O</text>
        <dbReference type="Rhea" id="RHEA:40051"/>
        <dbReference type="ChEBI" id="CHEBI:15377"/>
        <dbReference type="ChEBI" id="CHEBI:29748"/>
        <dbReference type="ChEBI" id="CHEBI:76981"/>
        <dbReference type="EC" id="4.2.1.151"/>
    </reaction>
</comment>
<evidence type="ECO:0000313" key="5">
    <source>
        <dbReference type="EMBL" id="SPE24124.1"/>
    </source>
</evidence>
<accession>A0A2N9LLU1</accession>
<comment type="pathway">
    <text evidence="1 4">Quinol/quinone metabolism; menaquinone biosynthesis.</text>
</comment>
<comment type="function">
    <text evidence="4">Catalyzes the dehydration of chorismate into 3-[(1-carboxyvinyl)oxy]benzoate, a step in the biosynthesis of menaquinone (MK, vitamin K2).</text>
</comment>
<dbReference type="InterPro" id="IPR030868">
    <property type="entry name" value="MqnA"/>
</dbReference>
<dbReference type="GO" id="GO:0016836">
    <property type="term" value="F:hydro-lyase activity"/>
    <property type="evidence" value="ECO:0007669"/>
    <property type="project" value="UniProtKB-UniRule"/>
</dbReference>
<dbReference type="Proteomes" id="UP000239735">
    <property type="component" value="Unassembled WGS sequence"/>
</dbReference>
<dbReference type="InterPro" id="IPR003773">
    <property type="entry name" value="Menaquinone_biosynth"/>
</dbReference>
<gene>
    <name evidence="4" type="primary">mqnA</name>
    <name evidence="5" type="ORF">SBA5_430003</name>
</gene>
<dbReference type="GO" id="GO:0009234">
    <property type="term" value="P:menaquinone biosynthetic process"/>
    <property type="evidence" value="ECO:0007669"/>
    <property type="project" value="UniProtKB-UniRule"/>
</dbReference>
<dbReference type="SUPFAM" id="SSF53850">
    <property type="entry name" value="Periplasmic binding protein-like II"/>
    <property type="match status" value="1"/>
</dbReference>
<organism evidence="5 6">
    <name type="scientific">Candidatus Sulfuritelmatomonas gaucii</name>
    <dbReference type="NCBI Taxonomy" id="2043161"/>
    <lineage>
        <taxon>Bacteria</taxon>
        <taxon>Pseudomonadati</taxon>
        <taxon>Acidobacteriota</taxon>
        <taxon>Terriglobia</taxon>
        <taxon>Terriglobales</taxon>
        <taxon>Acidobacteriaceae</taxon>
        <taxon>Candidatus Sulfuritelmatomonas</taxon>
    </lineage>
</organism>
<dbReference type="PANTHER" id="PTHR37690">
    <property type="entry name" value="CHORISMATE DEHYDRATASE"/>
    <property type="match status" value="1"/>
</dbReference>
<dbReference type="CDD" id="cd13634">
    <property type="entry name" value="PBP2_Sco4506"/>
    <property type="match status" value="1"/>
</dbReference>
<dbReference type="EC" id="4.2.1.151" evidence="4"/>
<dbReference type="Pfam" id="PF02621">
    <property type="entry name" value="VitK2_biosynth"/>
    <property type="match status" value="1"/>
</dbReference>
<proteinExistence type="inferred from homology"/>
<keyword evidence="2 4" id="KW-0474">Menaquinone biosynthesis</keyword>
<evidence type="ECO:0000256" key="2">
    <source>
        <dbReference type="ARBA" id="ARBA00022428"/>
    </source>
</evidence>
<name>A0A2N9LLU1_9BACT</name>